<reference evidence="2" key="1">
    <citation type="submission" date="2020-05" db="EMBL/GenBank/DDBJ databases">
        <title>WGS assembly of Panicum virgatum.</title>
        <authorList>
            <person name="Lovell J.T."/>
            <person name="Jenkins J."/>
            <person name="Shu S."/>
            <person name="Juenger T.E."/>
            <person name="Schmutz J."/>
        </authorList>
    </citation>
    <scope>NUCLEOTIDE SEQUENCE</scope>
    <source>
        <strain evidence="2">AP13</strain>
    </source>
</reference>
<name>A0A8T0SGL5_PANVG</name>
<dbReference type="AlphaFoldDB" id="A0A8T0SGL5"/>
<evidence type="ECO:0000313" key="2">
    <source>
        <dbReference type="EMBL" id="KAG2597681.1"/>
    </source>
</evidence>
<proteinExistence type="predicted"/>
<feature type="region of interest" description="Disordered" evidence="1">
    <location>
        <begin position="110"/>
        <end position="142"/>
    </location>
</feature>
<dbReference type="EMBL" id="CM029045">
    <property type="protein sequence ID" value="KAG2597681.1"/>
    <property type="molecule type" value="Genomic_DNA"/>
</dbReference>
<protein>
    <submittedName>
        <fullName evidence="2">Uncharacterized protein</fullName>
    </submittedName>
</protein>
<evidence type="ECO:0000313" key="3">
    <source>
        <dbReference type="Proteomes" id="UP000823388"/>
    </source>
</evidence>
<sequence>MRAVTCVAPCKCQRAAGEELVSKLAGDGEQARRGAWRCALLSGARAELDLRPSLRPLPLCPTRPNPRRCGRHCSVLTPRSHHPRRLIHAPLHPHPGVAFVVVRPHIARVPPASARHTLRPRRRGPRRLTPRSPQAAPPPARLPRHQRLRLRIASARKGRRLRLAIRDFRRLGRLGEPRYPAGITCSLSLRRRSSPVAGRRWSSRSTLTFEASTQKRKLRFTRPSSSAALAGPAASV</sequence>
<dbReference type="Proteomes" id="UP000823388">
    <property type="component" value="Chromosome 5K"/>
</dbReference>
<keyword evidence="3" id="KW-1185">Reference proteome</keyword>
<evidence type="ECO:0000256" key="1">
    <source>
        <dbReference type="SAM" id="MobiDB-lite"/>
    </source>
</evidence>
<organism evidence="2 3">
    <name type="scientific">Panicum virgatum</name>
    <name type="common">Blackwell switchgrass</name>
    <dbReference type="NCBI Taxonomy" id="38727"/>
    <lineage>
        <taxon>Eukaryota</taxon>
        <taxon>Viridiplantae</taxon>
        <taxon>Streptophyta</taxon>
        <taxon>Embryophyta</taxon>
        <taxon>Tracheophyta</taxon>
        <taxon>Spermatophyta</taxon>
        <taxon>Magnoliopsida</taxon>
        <taxon>Liliopsida</taxon>
        <taxon>Poales</taxon>
        <taxon>Poaceae</taxon>
        <taxon>PACMAD clade</taxon>
        <taxon>Panicoideae</taxon>
        <taxon>Panicodae</taxon>
        <taxon>Paniceae</taxon>
        <taxon>Panicinae</taxon>
        <taxon>Panicum</taxon>
        <taxon>Panicum sect. Hiantes</taxon>
    </lineage>
</organism>
<feature type="compositionally biased region" description="Basic residues" evidence="1">
    <location>
        <begin position="116"/>
        <end position="129"/>
    </location>
</feature>
<gene>
    <name evidence="2" type="ORF">PVAP13_5KG234007</name>
</gene>
<comment type="caution">
    <text evidence="2">The sequence shown here is derived from an EMBL/GenBank/DDBJ whole genome shotgun (WGS) entry which is preliminary data.</text>
</comment>
<accession>A0A8T0SGL5</accession>